<evidence type="ECO:0000313" key="17">
    <source>
        <dbReference type="Proteomes" id="UP001497392"/>
    </source>
</evidence>
<accession>A0ABP1FPS5</accession>
<dbReference type="PRINTS" id="PR01791">
    <property type="entry name" value="REGUCALCIN"/>
</dbReference>
<comment type="catalytic activity">
    <reaction evidence="1">
        <text>D-glucono-1,5-lactone + H2O = D-gluconate + H(+)</text>
        <dbReference type="Rhea" id="RHEA:10440"/>
        <dbReference type="ChEBI" id="CHEBI:15377"/>
        <dbReference type="ChEBI" id="CHEBI:15378"/>
        <dbReference type="ChEBI" id="CHEBI:16217"/>
        <dbReference type="ChEBI" id="CHEBI:18391"/>
        <dbReference type="EC" id="3.1.1.17"/>
    </reaction>
</comment>
<protein>
    <recommendedName>
        <fullName evidence="9">Regucalcin</fullName>
        <ecNumber evidence="8">3.1.1.17</ecNumber>
    </recommendedName>
    <alternativeName>
        <fullName evidence="14">Gluconolactonase</fullName>
    </alternativeName>
</protein>
<comment type="cofactor">
    <cofactor evidence="4">
        <name>Mg(2+)</name>
        <dbReference type="ChEBI" id="CHEBI:18420"/>
    </cofactor>
</comment>
<keyword evidence="13" id="KW-0106">Calcium</keyword>
<evidence type="ECO:0000256" key="6">
    <source>
        <dbReference type="ARBA" id="ARBA00004496"/>
    </source>
</evidence>
<evidence type="ECO:0000256" key="8">
    <source>
        <dbReference type="ARBA" id="ARBA00013227"/>
    </source>
</evidence>
<comment type="similarity">
    <text evidence="7">Belongs to the SMP-30/CGR1 family.</text>
</comment>
<keyword evidence="11" id="KW-0479">Metal-binding</keyword>
<dbReference type="EC" id="3.1.1.17" evidence="8"/>
<dbReference type="Proteomes" id="UP001497392">
    <property type="component" value="Unassembled WGS sequence"/>
</dbReference>
<evidence type="ECO:0000256" key="14">
    <source>
        <dbReference type="ARBA" id="ARBA00032464"/>
    </source>
</evidence>
<dbReference type="Pfam" id="PF08450">
    <property type="entry name" value="SGL"/>
    <property type="match status" value="1"/>
</dbReference>
<reference evidence="16 17" key="1">
    <citation type="submission" date="2024-06" db="EMBL/GenBank/DDBJ databases">
        <authorList>
            <person name="Kraege A."/>
            <person name="Thomma B."/>
        </authorList>
    </citation>
    <scope>NUCLEOTIDE SEQUENCE [LARGE SCALE GENOMIC DNA]</scope>
</reference>
<dbReference type="PANTHER" id="PTHR10907:SF47">
    <property type="entry name" value="REGUCALCIN"/>
    <property type="match status" value="1"/>
</dbReference>
<evidence type="ECO:0000256" key="12">
    <source>
        <dbReference type="ARBA" id="ARBA00022801"/>
    </source>
</evidence>
<name>A0ABP1FPS5_9CHLO</name>
<feature type="domain" description="SMP-30/Gluconolactonase/LRE-like region" evidence="15">
    <location>
        <begin position="17"/>
        <end position="273"/>
    </location>
</feature>
<comment type="subcellular location">
    <subcellularLocation>
        <location evidence="6">Cytoplasm</location>
    </subcellularLocation>
</comment>
<evidence type="ECO:0000256" key="11">
    <source>
        <dbReference type="ARBA" id="ARBA00022723"/>
    </source>
</evidence>
<evidence type="ECO:0000256" key="3">
    <source>
        <dbReference type="ARBA" id="ARBA00001936"/>
    </source>
</evidence>
<comment type="cofactor">
    <cofactor evidence="2">
        <name>Ca(2+)</name>
        <dbReference type="ChEBI" id="CHEBI:29108"/>
    </cofactor>
</comment>
<sequence length="307" mass="33874">MSGNIQVDAVVEARTDLGESPVWDERTQRLYFIDINSQKIHIWDNKNKSHDAIDMPELVGTIILAPDEDQLVVALTRTIVLLDLKSRKVVGEPLFTVPEEHGVDKMRFNDGKAAPGGALIIGRMHADWRKGSPGRLYMIDLRTKQWDEILSPEEVGLPNGMAWDEKKQCMYFVDTYHSTISEFRTDEQGVPVKGESGKYERREVVKVPKEDGIPDGMTIDRMMNLWVALAEGGVVASYNPMSGKQLGKVKLPVNKPTACTFGGAVLEQLFVTTRVESGENAPEHWGALLSVKNPGISGAAGAYVAAL</sequence>
<comment type="cofactor">
    <cofactor evidence="3">
        <name>Mn(2+)</name>
        <dbReference type="ChEBI" id="CHEBI:29035"/>
    </cofactor>
</comment>
<proteinExistence type="inferred from homology"/>
<comment type="caution">
    <text evidence="16">The sequence shown here is derived from an EMBL/GenBank/DDBJ whole genome shotgun (WGS) entry which is preliminary data.</text>
</comment>
<evidence type="ECO:0000256" key="4">
    <source>
        <dbReference type="ARBA" id="ARBA00001946"/>
    </source>
</evidence>
<dbReference type="InterPro" id="IPR008367">
    <property type="entry name" value="Regucalcin"/>
</dbReference>
<dbReference type="InterPro" id="IPR011042">
    <property type="entry name" value="6-blade_b-propeller_TolB-like"/>
</dbReference>
<evidence type="ECO:0000313" key="16">
    <source>
        <dbReference type="EMBL" id="CAL5221948.1"/>
    </source>
</evidence>
<keyword evidence="10" id="KW-0963">Cytoplasm</keyword>
<dbReference type="Gene3D" id="2.120.10.30">
    <property type="entry name" value="TolB, C-terminal domain"/>
    <property type="match status" value="1"/>
</dbReference>
<dbReference type="PRINTS" id="PR01790">
    <property type="entry name" value="SMP30FAMILY"/>
</dbReference>
<evidence type="ECO:0000256" key="9">
    <source>
        <dbReference type="ARBA" id="ARBA00016808"/>
    </source>
</evidence>
<evidence type="ECO:0000256" key="7">
    <source>
        <dbReference type="ARBA" id="ARBA00008853"/>
    </source>
</evidence>
<dbReference type="SUPFAM" id="SSF63829">
    <property type="entry name" value="Calcium-dependent phosphotriesterase"/>
    <property type="match status" value="1"/>
</dbReference>
<evidence type="ECO:0000256" key="10">
    <source>
        <dbReference type="ARBA" id="ARBA00022490"/>
    </source>
</evidence>
<dbReference type="InterPro" id="IPR013658">
    <property type="entry name" value="SGL"/>
</dbReference>
<gene>
    <name evidence="16" type="primary">g4225</name>
    <name evidence="16" type="ORF">VP750_LOCUS3607</name>
</gene>
<evidence type="ECO:0000256" key="1">
    <source>
        <dbReference type="ARBA" id="ARBA00001589"/>
    </source>
</evidence>
<comment type="cofactor">
    <cofactor evidence="5">
        <name>Zn(2+)</name>
        <dbReference type="ChEBI" id="CHEBI:29105"/>
    </cofactor>
</comment>
<evidence type="ECO:0000256" key="13">
    <source>
        <dbReference type="ARBA" id="ARBA00022837"/>
    </source>
</evidence>
<evidence type="ECO:0000256" key="2">
    <source>
        <dbReference type="ARBA" id="ARBA00001913"/>
    </source>
</evidence>
<evidence type="ECO:0000256" key="5">
    <source>
        <dbReference type="ARBA" id="ARBA00001947"/>
    </source>
</evidence>
<dbReference type="PANTHER" id="PTHR10907">
    <property type="entry name" value="REGUCALCIN"/>
    <property type="match status" value="1"/>
</dbReference>
<organism evidence="16 17">
    <name type="scientific">Coccomyxa viridis</name>
    <dbReference type="NCBI Taxonomy" id="1274662"/>
    <lineage>
        <taxon>Eukaryota</taxon>
        <taxon>Viridiplantae</taxon>
        <taxon>Chlorophyta</taxon>
        <taxon>core chlorophytes</taxon>
        <taxon>Trebouxiophyceae</taxon>
        <taxon>Trebouxiophyceae incertae sedis</taxon>
        <taxon>Coccomyxaceae</taxon>
        <taxon>Coccomyxa</taxon>
    </lineage>
</organism>
<dbReference type="InterPro" id="IPR005511">
    <property type="entry name" value="SMP-30"/>
</dbReference>
<evidence type="ECO:0000259" key="15">
    <source>
        <dbReference type="Pfam" id="PF08450"/>
    </source>
</evidence>
<keyword evidence="12" id="KW-0378">Hydrolase</keyword>
<keyword evidence="17" id="KW-1185">Reference proteome</keyword>
<dbReference type="EMBL" id="CAXHTA020000006">
    <property type="protein sequence ID" value="CAL5221948.1"/>
    <property type="molecule type" value="Genomic_DNA"/>
</dbReference>